<dbReference type="EMBL" id="KV429115">
    <property type="protein sequence ID" value="KZT64954.1"/>
    <property type="molecule type" value="Genomic_DNA"/>
</dbReference>
<proteinExistence type="predicted"/>
<name>A0A165LWX5_9APHY</name>
<reference evidence="1 2" key="1">
    <citation type="journal article" date="2016" name="Mol. Biol. Evol.">
        <title>Comparative Genomics of Early-Diverging Mushroom-Forming Fungi Provides Insights into the Origins of Lignocellulose Decay Capabilities.</title>
        <authorList>
            <person name="Nagy L.G."/>
            <person name="Riley R."/>
            <person name="Tritt A."/>
            <person name="Adam C."/>
            <person name="Daum C."/>
            <person name="Floudas D."/>
            <person name="Sun H."/>
            <person name="Yadav J.S."/>
            <person name="Pangilinan J."/>
            <person name="Larsson K.H."/>
            <person name="Matsuura K."/>
            <person name="Barry K."/>
            <person name="Labutti K."/>
            <person name="Kuo R."/>
            <person name="Ohm R.A."/>
            <person name="Bhattacharya S.S."/>
            <person name="Shirouzu T."/>
            <person name="Yoshinaga Y."/>
            <person name="Martin F.M."/>
            <person name="Grigoriev I.V."/>
            <person name="Hibbett D.S."/>
        </authorList>
    </citation>
    <scope>NUCLEOTIDE SEQUENCE [LARGE SCALE GENOMIC DNA]</scope>
    <source>
        <strain evidence="1 2">L-15889</strain>
    </source>
</reference>
<keyword evidence="2" id="KW-1185">Reference proteome</keyword>
<dbReference type="OrthoDB" id="10540013at2759"/>
<accession>A0A165LWX5</accession>
<dbReference type="AlphaFoldDB" id="A0A165LWX5"/>
<sequence>MATSSAQHTLPPRVRSTRVSFRNHLINSVNEAYSAECQQLVEAWANYQRATLEDAAGFAAEDMAVAFDSVTGLPLDDLAVVMPPDDCFPEAVYTSMPSISDLRAQSMLRMKVHQAFKESLVELHGKWEHHINAINASRYLQSVDRPPATPTDLVARLRHYTKWDLRKWNHWMRMPPYAFEDILELIEDDAIFHNNSH</sequence>
<protein>
    <submittedName>
        <fullName evidence="1">Uncharacterized protein</fullName>
    </submittedName>
</protein>
<dbReference type="Proteomes" id="UP000076727">
    <property type="component" value="Unassembled WGS sequence"/>
</dbReference>
<evidence type="ECO:0000313" key="1">
    <source>
        <dbReference type="EMBL" id="KZT64954.1"/>
    </source>
</evidence>
<evidence type="ECO:0000313" key="2">
    <source>
        <dbReference type="Proteomes" id="UP000076727"/>
    </source>
</evidence>
<gene>
    <name evidence="1" type="ORF">DAEQUDRAFT_570485</name>
</gene>
<organism evidence="1 2">
    <name type="scientific">Daedalea quercina L-15889</name>
    <dbReference type="NCBI Taxonomy" id="1314783"/>
    <lineage>
        <taxon>Eukaryota</taxon>
        <taxon>Fungi</taxon>
        <taxon>Dikarya</taxon>
        <taxon>Basidiomycota</taxon>
        <taxon>Agaricomycotina</taxon>
        <taxon>Agaricomycetes</taxon>
        <taxon>Polyporales</taxon>
        <taxon>Fomitopsis</taxon>
    </lineage>
</organism>